<keyword evidence="3" id="KW-1185">Reference proteome</keyword>
<evidence type="ECO:0000256" key="1">
    <source>
        <dbReference type="SAM" id="MobiDB-lite"/>
    </source>
</evidence>
<dbReference type="AlphaFoldDB" id="A0ABD0QHR0"/>
<proteinExistence type="predicted"/>
<gene>
    <name evidence="2" type="ORF">M9458_017430</name>
</gene>
<protein>
    <submittedName>
        <fullName evidence="2">Uncharacterized protein</fullName>
    </submittedName>
</protein>
<evidence type="ECO:0000313" key="2">
    <source>
        <dbReference type="EMBL" id="KAL0185760.1"/>
    </source>
</evidence>
<reference evidence="2 3" key="1">
    <citation type="submission" date="2024-05" db="EMBL/GenBank/DDBJ databases">
        <title>Genome sequencing and assembly of Indian major carp, Cirrhinus mrigala (Hamilton, 1822).</title>
        <authorList>
            <person name="Mohindra V."/>
            <person name="Chowdhury L.M."/>
            <person name="Lal K."/>
            <person name="Jena J.K."/>
        </authorList>
    </citation>
    <scope>NUCLEOTIDE SEQUENCE [LARGE SCALE GENOMIC DNA]</scope>
    <source>
        <strain evidence="2">CM1030</strain>
        <tissue evidence="2">Blood</tissue>
    </source>
</reference>
<dbReference type="Proteomes" id="UP001529510">
    <property type="component" value="Unassembled WGS sequence"/>
</dbReference>
<evidence type="ECO:0000313" key="3">
    <source>
        <dbReference type="Proteomes" id="UP001529510"/>
    </source>
</evidence>
<sequence length="123" mass="13575">PTTEEINLTPGSVTWFLSALRPEIAQTEKCNYIEWKNGRLAAILAHALHAEEQQMTKKEQVKTKTVKELQLALVQAVSRPEGYLAPRYQQTRGGEEKDGAEDPQAGLNETQSNGAVQSVGLMI</sequence>
<organism evidence="2 3">
    <name type="scientific">Cirrhinus mrigala</name>
    <name type="common">Mrigala</name>
    <dbReference type="NCBI Taxonomy" id="683832"/>
    <lineage>
        <taxon>Eukaryota</taxon>
        <taxon>Metazoa</taxon>
        <taxon>Chordata</taxon>
        <taxon>Craniata</taxon>
        <taxon>Vertebrata</taxon>
        <taxon>Euteleostomi</taxon>
        <taxon>Actinopterygii</taxon>
        <taxon>Neopterygii</taxon>
        <taxon>Teleostei</taxon>
        <taxon>Ostariophysi</taxon>
        <taxon>Cypriniformes</taxon>
        <taxon>Cyprinidae</taxon>
        <taxon>Labeoninae</taxon>
        <taxon>Labeonini</taxon>
        <taxon>Cirrhinus</taxon>
    </lineage>
</organism>
<comment type="caution">
    <text evidence="2">The sequence shown here is derived from an EMBL/GenBank/DDBJ whole genome shotgun (WGS) entry which is preliminary data.</text>
</comment>
<feature type="region of interest" description="Disordered" evidence="1">
    <location>
        <begin position="84"/>
        <end position="113"/>
    </location>
</feature>
<name>A0ABD0QHR0_CIRMR</name>
<accession>A0ABD0QHR0</accession>
<feature type="non-terminal residue" evidence="2">
    <location>
        <position position="1"/>
    </location>
</feature>
<dbReference type="EMBL" id="JAMKFB020000008">
    <property type="protein sequence ID" value="KAL0185760.1"/>
    <property type="molecule type" value="Genomic_DNA"/>
</dbReference>
<feature type="non-terminal residue" evidence="2">
    <location>
        <position position="123"/>
    </location>
</feature>